<keyword evidence="4 7" id="KW-0812">Transmembrane</keyword>
<evidence type="ECO:0000256" key="7">
    <source>
        <dbReference type="SAM" id="Phobius"/>
    </source>
</evidence>
<feature type="transmembrane region" description="Helical" evidence="7">
    <location>
        <begin position="305"/>
        <end position="322"/>
    </location>
</feature>
<evidence type="ECO:0000313" key="10">
    <source>
        <dbReference type="Proteomes" id="UP000191285"/>
    </source>
</evidence>
<dbReference type="GO" id="GO:0016020">
    <property type="term" value="C:membrane"/>
    <property type="evidence" value="ECO:0007669"/>
    <property type="project" value="UniProtKB-SubCell"/>
</dbReference>
<dbReference type="OrthoDB" id="1077582at2759"/>
<gene>
    <name evidence="9" type="ORF">PENSTE_c013G06708</name>
</gene>
<dbReference type="Pfam" id="PF13813">
    <property type="entry name" value="MBOAT_2"/>
    <property type="match status" value="1"/>
</dbReference>
<evidence type="ECO:0000256" key="3">
    <source>
        <dbReference type="ARBA" id="ARBA00022679"/>
    </source>
</evidence>
<organism evidence="9 10">
    <name type="scientific">Penicillium steckii</name>
    <dbReference type="NCBI Taxonomy" id="303698"/>
    <lineage>
        <taxon>Eukaryota</taxon>
        <taxon>Fungi</taxon>
        <taxon>Dikarya</taxon>
        <taxon>Ascomycota</taxon>
        <taxon>Pezizomycotina</taxon>
        <taxon>Eurotiomycetes</taxon>
        <taxon>Eurotiomycetidae</taxon>
        <taxon>Eurotiales</taxon>
        <taxon>Aspergillaceae</taxon>
        <taxon>Penicillium</taxon>
    </lineage>
</organism>
<evidence type="ECO:0000313" key="9">
    <source>
        <dbReference type="EMBL" id="OQE20495.1"/>
    </source>
</evidence>
<accession>A0A1V6T2B6</accession>
<feature type="transmembrane region" description="Helical" evidence="7">
    <location>
        <begin position="334"/>
        <end position="356"/>
    </location>
</feature>
<keyword evidence="3" id="KW-0808">Transferase</keyword>
<dbReference type="PANTHER" id="PTHR31595">
    <property type="entry name" value="LONG-CHAIN-ALCOHOL O-FATTY-ACYLTRANSFERASE 3-RELATED"/>
    <property type="match status" value="1"/>
</dbReference>
<evidence type="ECO:0000256" key="6">
    <source>
        <dbReference type="ARBA" id="ARBA00023136"/>
    </source>
</evidence>
<proteinExistence type="inferred from homology"/>
<feature type="transmembrane region" description="Helical" evidence="7">
    <location>
        <begin position="411"/>
        <end position="435"/>
    </location>
</feature>
<keyword evidence="6 7" id="KW-0472">Membrane</keyword>
<evidence type="ECO:0000259" key="8">
    <source>
        <dbReference type="Pfam" id="PF13813"/>
    </source>
</evidence>
<dbReference type="PANTHER" id="PTHR31595:SF27">
    <property type="entry name" value="WAX SYNTHASE DOMAIN-CONTAINING PROTEIN-RELATED"/>
    <property type="match status" value="1"/>
</dbReference>
<dbReference type="EMBL" id="MLKD01000013">
    <property type="protein sequence ID" value="OQE20495.1"/>
    <property type="molecule type" value="Genomic_DNA"/>
</dbReference>
<comment type="subcellular location">
    <subcellularLocation>
        <location evidence="1">Membrane</location>
        <topology evidence="1">Multi-pass membrane protein</topology>
    </subcellularLocation>
</comment>
<dbReference type="STRING" id="303698.A0A1V6T2B6"/>
<feature type="transmembrane region" description="Helical" evidence="7">
    <location>
        <begin position="376"/>
        <end position="399"/>
    </location>
</feature>
<feature type="transmembrane region" description="Helical" evidence="7">
    <location>
        <begin position="27"/>
        <end position="47"/>
    </location>
</feature>
<evidence type="ECO:0000256" key="1">
    <source>
        <dbReference type="ARBA" id="ARBA00004141"/>
    </source>
</evidence>
<dbReference type="InterPro" id="IPR044851">
    <property type="entry name" value="Wax_synthase"/>
</dbReference>
<keyword evidence="10" id="KW-1185">Reference proteome</keyword>
<dbReference type="InterPro" id="IPR032805">
    <property type="entry name" value="Wax_synthase_dom"/>
</dbReference>
<comment type="caution">
    <text evidence="9">The sequence shown here is derived from an EMBL/GenBank/DDBJ whole genome shotgun (WGS) entry which is preliminary data.</text>
</comment>
<dbReference type="AlphaFoldDB" id="A0A1V6T2B6"/>
<reference evidence="10" key="1">
    <citation type="journal article" date="2017" name="Nat. Microbiol.">
        <title>Global analysis of biosynthetic gene clusters reveals vast potential of secondary metabolite production in Penicillium species.</title>
        <authorList>
            <person name="Nielsen J.C."/>
            <person name="Grijseels S."/>
            <person name="Prigent S."/>
            <person name="Ji B."/>
            <person name="Dainat J."/>
            <person name="Nielsen K.F."/>
            <person name="Frisvad J.C."/>
            <person name="Workman M."/>
            <person name="Nielsen J."/>
        </authorList>
    </citation>
    <scope>NUCLEOTIDE SEQUENCE [LARGE SCALE GENOMIC DNA]</scope>
    <source>
        <strain evidence="10">IBT 24891</strain>
    </source>
</reference>
<dbReference type="GO" id="GO:0006629">
    <property type="term" value="P:lipid metabolic process"/>
    <property type="evidence" value="ECO:0007669"/>
    <property type="project" value="InterPro"/>
</dbReference>
<dbReference type="GO" id="GO:0008374">
    <property type="term" value="F:O-acyltransferase activity"/>
    <property type="evidence" value="ECO:0007669"/>
    <property type="project" value="InterPro"/>
</dbReference>
<keyword evidence="5 7" id="KW-1133">Transmembrane helix</keyword>
<dbReference type="Proteomes" id="UP000191285">
    <property type="component" value="Unassembled WGS sequence"/>
</dbReference>
<sequence>MGLMSSTVLVQSGVMMDQHAASTSANVLHVLLLYAIHVLVPAILLLITAKRSILRYISIPISFCILYQAIPVASLLGPGFAWCELTRLFLTVSCQSLNLLLINPKDDQDVSPGASRSILDRLYQSSKLFTHPRAIGTSWQISNAPPHPKYYQQKHTNVPPRKQFLIRQTAIAFWQYLALDLFSSLALQQAIEQEKSGSLPPTVEWNLTTEKWIERIVSNLMAGFVVSRILIDCHHRVFSIIVVGIGLDSTSDWPPLYGKAADVDSLRGFWSKFWHQMLRRPLTSISRFVTSDVLGLPPNSLLQRYMNICIVFLLSGGLHVVLDIVQGIPSKESGALLFFGLVPLGLMIEDGVKTLWKSLFSRNYGEKSDQNAPRSWWQRILGLVWAMAWLGITSTWYFYPQMVRPQNQTLVPFSIADIVGLPVVIAGVIVGGSILSLRFQPEI</sequence>
<comment type="similarity">
    <text evidence="2">Belongs to the wax synthase family.</text>
</comment>
<evidence type="ECO:0000256" key="4">
    <source>
        <dbReference type="ARBA" id="ARBA00022692"/>
    </source>
</evidence>
<name>A0A1V6T2B6_9EURO</name>
<feature type="domain" description="Wax synthase" evidence="8">
    <location>
        <begin position="253"/>
        <end position="339"/>
    </location>
</feature>
<evidence type="ECO:0000256" key="2">
    <source>
        <dbReference type="ARBA" id="ARBA00007282"/>
    </source>
</evidence>
<evidence type="ECO:0000256" key="5">
    <source>
        <dbReference type="ARBA" id="ARBA00022989"/>
    </source>
</evidence>
<protein>
    <recommendedName>
        <fullName evidence="8">Wax synthase domain-containing protein</fullName>
    </recommendedName>
</protein>